<dbReference type="Gene3D" id="6.10.340.10">
    <property type="match status" value="1"/>
</dbReference>
<evidence type="ECO:0000256" key="14">
    <source>
        <dbReference type="RuleBase" id="RU364088"/>
    </source>
</evidence>
<dbReference type="InterPro" id="IPR006290">
    <property type="entry name" value="CztS_silS_copS"/>
</dbReference>
<dbReference type="SMART" id="SM00387">
    <property type="entry name" value="HATPase_c"/>
    <property type="match status" value="1"/>
</dbReference>
<gene>
    <name evidence="17" type="primary">sasA_22</name>
    <name evidence="17" type="ORF">PS925_05874</name>
</gene>
<keyword evidence="8 14" id="KW-0547">Nucleotide-binding</keyword>
<dbReference type="InterPro" id="IPR004358">
    <property type="entry name" value="Sig_transdc_His_kin-like_C"/>
</dbReference>
<dbReference type="InterPro" id="IPR005467">
    <property type="entry name" value="His_kinase_dom"/>
</dbReference>
<dbReference type="Gene3D" id="3.30.565.10">
    <property type="entry name" value="Histidine kinase-like ATPase, C-terminal domain"/>
    <property type="match status" value="1"/>
</dbReference>
<evidence type="ECO:0000256" key="4">
    <source>
        <dbReference type="ARBA" id="ARBA00022519"/>
    </source>
</evidence>
<dbReference type="Pfam" id="PF02518">
    <property type="entry name" value="HATPase_c"/>
    <property type="match status" value="1"/>
</dbReference>
<comment type="function">
    <text evidence="14">Member of a two-component regulatory system.</text>
</comment>
<keyword evidence="9 14" id="KW-0418">Kinase</keyword>
<evidence type="ECO:0000313" key="18">
    <source>
        <dbReference type="Proteomes" id="UP000412311"/>
    </source>
</evidence>
<dbReference type="InterPro" id="IPR036890">
    <property type="entry name" value="HATPase_C_sf"/>
</dbReference>
<evidence type="ECO:0000256" key="5">
    <source>
        <dbReference type="ARBA" id="ARBA00022553"/>
    </source>
</evidence>
<keyword evidence="7 14" id="KW-0812">Transmembrane</keyword>
<protein>
    <recommendedName>
        <fullName evidence="14">Sensor protein</fullName>
        <ecNumber evidence="14">2.7.13.3</ecNumber>
    </recommendedName>
</protein>
<keyword evidence="10 14" id="KW-0067">ATP-binding</keyword>
<evidence type="ECO:0000256" key="13">
    <source>
        <dbReference type="ARBA" id="ARBA00023136"/>
    </source>
</evidence>
<dbReference type="PANTHER" id="PTHR45436:SF9">
    <property type="entry name" value="SENSOR PROTEIN"/>
    <property type="match status" value="1"/>
</dbReference>
<dbReference type="GO" id="GO:0005886">
    <property type="term" value="C:plasma membrane"/>
    <property type="evidence" value="ECO:0007669"/>
    <property type="project" value="UniProtKB-SubCell"/>
</dbReference>
<dbReference type="FunFam" id="3.30.565.10:FF:000006">
    <property type="entry name" value="Sensor histidine kinase WalK"/>
    <property type="match status" value="1"/>
</dbReference>
<evidence type="ECO:0000313" key="17">
    <source>
        <dbReference type="EMBL" id="VVQ25649.1"/>
    </source>
</evidence>
<reference evidence="17 18" key="1">
    <citation type="submission" date="2019-09" db="EMBL/GenBank/DDBJ databases">
        <authorList>
            <person name="Chandra G."/>
            <person name="Truman W A."/>
        </authorList>
    </citation>
    <scope>NUCLEOTIDE SEQUENCE [LARGE SCALE GENOMIC DNA]</scope>
    <source>
        <strain evidence="17">PS925</strain>
    </source>
</reference>
<evidence type="ECO:0000256" key="2">
    <source>
        <dbReference type="ARBA" id="ARBA00004533"/>
    </source>
</evidence>
<evidence type="ECO:0000256" key="10">
    <source>
        <dbReference type="ARBA" id="ARBA00022840"/>
    </source>
</evidence>
<comment type="catalytic activity">
    <reaction evidence="1 14">
        <text>ATP + protein L-histidine = ADP + protein N-phospho-L-histidine.</text>
        <dbReference type="EC" id="2.7.13.3"/>
    </reaction>
</comment>
<dbReference type="CDD" id="cd00075">
    <property type="entry name" value="HATPase"/>
    <property type="match status" value="1"/>
</dbReference>
<feature type="transmembrane region" description="Helical" evidence="14">
    <location>
        <begin position="158"/>
        <end position="181"/>
    </location>
</feature>
<keyword evidence="11 14" id="KW-1133">Transmembrane helix</keyword>
<dbReference type="RefSeq" id="WP_150795704.1">
    <property type="nucleotide sequence ID" value="NZ_CABVJG010000029.1"/>
</dbReference>
<keyword evidence="4 14" id="KW-0997">Cell inner membrane</keyword>
<keyword evidence="13 14" id="KW-0472">Membrane</keyword>
<dbReference type="GO" id="GO:0005524">
    <property type="term" value="F:ATP binding"/>
    <property type="evidence" value="ECO:0007669"/>
    <property type="project" value="UniProtKB-KW"/>
</dbReference>
<dbReference type="NCBIfam" id="TIGR01386">
    <property type="entry name" value="cztS_silS_copS"/>
    <property type="match status" value="1"/>
</dbReference>
<keyword evidence="3 14" id="KW-1003">Cell membrane</keyword>
<dbReference type="SMART" id="SM00388">
    <property type="entry name" value="HisKA"/>
    <property type="match status" value="1"/>
</dbReference>
<dbReference type="SUPFAM" id="SSF55874">
    <property type="entry name" value="ATPase domain of HSP90 chaperone/DNA topoisomerase II/histidine kinase"/>
    <property type="match status" value="1"/>
</dbReference>
<sequence>MSSNSIALRLSGMFTLVALLVFLLIGGALYQQVDKGLGLLPEAELDARYSVLESALNRFGTPEHWVKINAKLKLLGEEDKRIRFWVVSGDPGYEYGQPDAVIRAFAQGPLGMHDLQLPDHPYPLKVLLTELPAKDQRPPLRFMIGIDTETFHETQHNLLIALIGLAIVGVLMASALGYWVARIGLKPLIKLSHEAQRLAPPLRAGRLRLSPLPPELEQFVDSFNSTLERVEVAYSRLESFNADVAHELRSPLTNLIGQTQVALTRGRSAEHYFEVLQSNLEELERLRSIINDMLFLASADQGNKATKLTSTSLADEVATTLEYLDFILEDAQVQVQVSGDALVQIEVAHLRRALINLLSNAVQHTGPGQVIEVRIDVEEHQVSIGVANPGSPIASEHLPRLFERFYRVDASRSNSGNNHGLGLAIVKAIALMHGGDVFVRSDRGMNTFGIYLPV</sequence>
<dbReference type="SUPFAM" id="SSF47384">
    <property type="entry name" value="Homodimeric domain of signal transducing histidine kinase"/>
    <property type="match status" value="1"/>
</dbReference>
<dbReference type="Gene3D" id="1.10.287.130">
    <property type="match status" value="1"/>
</dbReference>
<evidence type="ECO:0000256" key="8">
    <source>
        <dbReference type="ARBA" id="ARBA00022741"/>
    </source>
</evidence>
<evidence type="ECO:0000259" key="15">
    <source>
        <dbReference type="PROSITE" id="PS50109"/>
    </source>
</evidence>
<name>A0A5E7VS48_PSEFL</name>
<dbReference type="FunFam" id="1.10.287.130:FF:000001">
    <property type="entry name" value="Two-component sensor histidine kinase"/>
    <property type="match status" value="1"/>
</dbReference>
<comment type="subcellular location">
    <subcellularLocation>
        <location evidence="2 14">Cell inner membrane</location>
    </subcellularLocation>
</comment>
<dbReference type="AlphaFoldDB" id="A0A5E7VS48"/>
<dbReference type="GO" id="GO:0000155">
    <property type="term" value="F:phosphorelay sensor kinase activity"/>
    <property type="evidence" value="ECO:0007669"/>
    <property type="project" value="InterPro"/>
</dbReference>
<dbReference type="InterPro" id="IPR050428">
    <property type="entry name" value="TCS_sensor_his_kinase"/>
</dbReference>
<proteinExistence type="predicted"/>
<dbReference type="PANTHER" id="PTHR45436">
    <property type="entry name" value="SENSOR HISTIDINE KINASE YKOH"/>
    <property type="match status" value="1"/>
</dbReference>
<dbReference type="PRINTS" id="PR00344">
    <property type="entry name" value="BCTRLSENSOR"/>
</dbReference>
<dbReference type="InterPro" id="IPR003661">
    <property type="entry name" value="HisK_dim/P_dom"/>
</dbReference>
<evidence type="ECO:0000256" key="6">
    <source>
        <dbReference type="ARBA" id="ARBA00022679"/>
    </source>
</evidence>
<dbReference type="CDD" id="cd00082">
    <property type="entry name" value="HisKA"/>
    <property type="match status" value="1"/>
</dbReference>
<feature type="domain" description="Histidine kinase" evidence="15">
    <location>
        <begin position="243"/>
        <end position="454"/>
    </location>
</feature>
<dbReference type="PROSITE" id="PS50885">
    <property type="entry name" value="HAMP"/>
    <property type="match status" value="1"/>
</dbReference>
<evidence type="ECO:0000256" key="9">
    <source>
        <dbReference type="ARBA" id="ARBA00022777"/>
    </source>
</evidence>
<dbReference type="InterPro" id="IPR036097">
    <property type="entry name" value="HisK_dim/P_sf"/>
</dbReference>
<evidence type="ECO:0000256" key="12">
    <source>
        <dbReference type="ARBA" id="ARBA00023012"/>
    </source>
</evidence>
<dbReference type="EC" id="2.7.13.3" evidence="14"/>
<evidence type="ECO:0000256" key="11">
    <source>
        <dbReference type="ARBA" id="ARBA00022989"/>
    </source>
</evidence>
<dbReference type="Proteomes" id="UP000412311">
    <property type="component" value="Unassembled WGS sequence"/>
</dbReference>
<dbReference type="InterPro" id="IPR003594">
    <property type="entry name" value="HATPase_dom"/>
</dbReference>
<evidence type="ECO:0000256" key="3">
    <source>
        <dbReference type="ARBA" id="ARBA00022475"/>
    </source>
</evidence>
<dbReference type="InterPro" id="IPR003660">
    <property type="entry name" value="HAMP_dom"/>
</dbReference>
<evidence type="ECO:0000259" key="16">
    <source>
        <dbReference type="PROSITE" id="PS50885"/>
    </source>
</evidence>
<keyword evidence="12 14" id="KW-0902">Two-component regulatory system</keyword>
<feature type="transmembrane region" description="Helical" evidence="14">
    <location>
        <begin position="6"/>
        <end position="30"/>
    </location>
</feature>
<keyword evidence="6 14" id="KW-0808">Transferase</keyword>
<feature type="domain" description="HAMP" evidence="16">
    <location>
        <begin position="182"/>
        <end position="235"/>
    </location>
</feature>
<accession>A0A5E7VS48</accession>
<evidence type="ECO:0000256" key="7">
    <source>
        <dbReference type="ARBA" id="ARBA00022692"/>
    </source>
</evidence>
<dbReference type="PROSITE" id="PS50109">
    <property type="entry name" value="HIS_KIN"/>
    <property type="match status" value="1"/>
</dbReference>
<evidence type="ECO:0000256" key="1">
    <source>
        <dbReference type="ARBA" id="ARBA00000085"/>
    </source>
</evidence>
<dbReference type="EMBL" id="CABVJG010000029">
    <property type="protein sequence ID" value="VVQ25649.1"/>
    <property type="molecule type" value="Genomic_DNA"/>
</dbReference>
<organism evidence="17 18">
    <name type="scientific">Pseudomonas fluorescens</name>
    <dbReference type="NCBI Taxonomy" id="294"/>
    <lineage>
        <taxon>Bacteria</taxon>
        <taxon>Pseudomonadati</taxon>
        <taxon>Pseudomonadota</taxon>
        <taxon>Gammaproteobacteria</taxon>
        <taxon>Pseudomonadales</taxon>
        <taxon>Pseudomonadaceae</taxon>
        <taxon>Pseudomonas</taxon>
    </lineage>
</organism>
<keyword evidence="5" id="KW-0597">Phosphoprotein</keyword>
<dbReference type="Pfam" id="PF00512">
    <property type="entry name" value="HisKA"/>
    <property type="match status" value="1"/>
</dbReference>